<keyword evidence="4" id="KW-1185">Reference proteome</keyword>
<dbReference type="AlphaFoldDB" id="A0A3A8Q611"/>
<sequence>MAWAAPTLGLLLCAGPALAREPQIGESAAGPGNQSNYTELSSESPSNAVSTVPTTSPELISPNQAVRQITPDPDKVRQVNGPVVKRSGMMLYVHDVTGPVVPLDMSALRILKQPEKGQQIQALYQVDKTDNVALSLQGEKQD</sequence>
<name>A0A3A8Q611_9BACT</name>
<comment type="caution">
    <text evidence="3">The sequence shown here is derived from an EMBL/GenBank/DDBJ whole genome shotgun (WGS) entry which is preliminary data.</text>
</comment>
<protein>
    <submittedName>
        <fullName evidence="3">Uncharacterized protein</fullName>
    </submittedName>
</protein>
<gene>
    <name evidence="3" type="ORF">D7X96_26430</name>
</gene>
<dbReference type="OrthoDB" id="5517845at2"/>
<evidence type="ECO:0000256" key="2">
    <source>
        <dbReference type="SAM" id="SignalP"/>
    </source>
</evidence>
<evidence type="ECO:0000256" key="1">
    <source>
        <dbReference type="SAM" id="MobiDB-lite"/>
    </source>
</evidence>
<feature type="region of interest" description="Disordered" evidence="1">
    <location>
        <begin position="23"/>
        <end position="78"/>
    </location>
</feature>
<feature type="signal peptide" evidence="2">
    <location>
        <begin position="1"/>
        <end position="19"/>
    </location>
</feature>
<dbReference type="RefSeq" id="WP_121771017.1">
    <property type="nucleotide sequence ID" value="NZ_RAWM01000088.1"/>
</dbReference>
<evidence type="ECO:0000313" key="4">
    <source>
        <dbReference type="Proteomes" id="UP000282656"/>
    </source>
</evidence>
<evidence type="ECO:0000313" key="3">
    <source>
        <dbReference type="EMBL" id="RKH64086.1"/>
    </source>
</evidence>
<feature type="chain" id="PRO_5017373777" evidence="2">
    <location>
        <begin position="20"/>
        <end position="142"/>
    </location>
</feature>
<dbReference type="Proteomes" id="UP000282656">
    <property type="component" value="Unassembled WGS sequence"/>
</dbReference>
<dbReference type="EMBL" id="RAWM01000088">
    <property type="protein sequence ID" value="RKH64086.1"/>
    <property type="molecule type" value="Genomic_DNA"/>
</dbReference>
<accession>A0A3A8Q611</accession>
<proteinExistence type="predicted"/>
<feature type="compositionally biased region" description="Polar residues" evidence="1">
    <location>
        <begin position="32"/>
        <end position="67"/>
    </location>
</feature>
<organism evidence="3 4">
    <name type="scientific">Corallococcus interemptor</name>
    <dbReference type="NCBI Taxonomy" id="2316720"/>
    <lineage>
        <taxon>Bacteria</taxon>
        <taxon>Pseudomonadati</taxon>
        <taxon>Myxococcota</taxon>
        <taxon>Myxococcia</taxon>
        <taxon>Myxococcales</taxon>
        <taxon>Cystobacterineae</taxon>
        <taxon>Myxococcaceae</taxon>
        <taxon>Corallococcus</taxon>
    </lineage>
</organism>
<reference evidence="4" key="1">
    <citation type="submission" date="2018-09" db="EMBL/GenBank/DDBJ databases">
        <authorList>
            <person name="Livingstone P.G."/>
            <person name="Whitworth D.E."/>
        </authorList>
    </citation>
    <scope>NUCLEOTIDE SEQUENCE [LARGE SCALE GENOMIC DNA]</scope>
    <source>
        <strain evidence="4">AB047A</strain>
    </source>
</reference>
<keyword evidence="2" id="KW-0732">Signal</keyword>